<comment type="caution">
    <text evidence="1">The sequence shown here is derived from an EMBL/GenBank/DDBJ whole genome shotgun (WGS) entry which is preliminary data.</text>
</comment>
<dbReference type="AlphaFoldDB" id="A0A5B0N9I1"/>
<accession>A0A5B0N9I1</accession>
<sequence length="105" mass="12394">MISFVTMNKYIPPSIRITQTVQLTTHTSHYPNLNRKLSYPVRLKHWTIDHFSPNLNRNRTINLHLVKLEPLTLFFCHRFLVIKCGQNLFIEKRILSLKCGHVALI</sequence>
<dbReference type="EMBL" id="VDEP01000275">
    <property type="protein sequence ID" value="KAA1113833.1"/>
    <property type="molecule type" value="Genomic_DNA"/>
</dbReference>
<evidence type="ECO:0000313" key="4">
    <source>
        <dbReference type="Proteomes" id="UP000325313"/>
    </source>
</evidence>
<organism evidence="1 3">
    <name type="scientific">Puccinia graminis f. sp. tritici</name>
    <dbReference type="NCBI Taxonomy" id="56615"/>
    <lineage>
        <taxon>Eukaryota</taxon>
        <taxon>Fungi</taxon>
        <taxon>Dikarya</taxon>
        <taxon>Basidiomycota</taxon>
        <taxon>Pucciniomycotina</taxon>
        <taxon>Pucciniomycetes</taxon>
        <taxon>Pucciniales</taxon>
        <taxon>Pucciniaceae</taxon>
        <taxon>Puccinia</taxon>
    </lineage>
</organism>
<evidence type="ECO:0000313" key="3">
    <source>
        <dbReference type="Proteomes" id="UP000324748"/>
    </source>
</evidence>
<evidence type="ECO:0000313" key="1">
    <source>
        <dbReference type="EMBL" id="KAA1085987.1"/>
    </source>
</evidence>
<proteinExistence type="predicted"/>
<reference evidence="3 4" key="1">
    <citation type="submission" date="2019-05" db="EMBL/GenBank/DDBJ databases">
        <title>Emergence of the Ug99 lineage of the wheat stem rust pathogen through somatic hybridization.</title>
        <authorList>
            <person name="Li F."/>
            <person name="Upadhyaya N.M."/>
            <person name="Sperschneider J."/>
            <person name="Matny O."/>
            <person name="Nguyen-Phuc H."/>
            <person name="Mago R."/>
            <person name="Raley C."/>
            <person name="Miller M.E."/>
            <person name="Silverstein K.A.T."/>
            <person name="Henningsen E."/>
            <person name="Hirsch C.D."/>
            <person name="Visser B."/>
            <person name="Pretorius Z.A."/>
            <person name="Steffenson B.J."/>
            <person name="Schwessinger B."/>
            <person name="Dodds P.N."/>
            <person name="Figueroa M."/>
        </authorList>
    </citation>
    <scope>NUCLEOTIDE SEQUENCE [LARGE SCALE GENOMIC DNA]</scope>
    <source>
        <strain evidence="1">21-0</strain>
        <strain evidence="2 4">Ug99</strain>
    </source>
</reference>
<dbReference type="Proteomes" id="UP000325313">
    <property type="component" value="Unassembled WGS sequence"/>
</dbReference>
<evidence type="ECO:0000313" key="2">
    <source>
        <dbReference type="EMBL" id="KAA1113833.1"/>
    </source>
</evidence>
<name>A0A5B0N9I1_PUCGR</name>
<gene>
    <name evidence="1" type="ORF">PGT21_026593</name>
    <name evidence="2" type="ORF">PGTUg99_026010</name>
</gene>
<protein>
    <submittedName>
        <fullName evidence="1">Uncharacterized protein</fullName>
    </submittedName>
</protein>
<dbReference type="Proteomes" id="UP000324748">
    <property type="component" value="Unassembled WGS sequence"/>
</dbReference>
<dbReference type="EMBL" id="VSWC01000106">
    <property type="protein sequence ID" value="KAA1085987.1"/>
    <property type="molecule type" value="Genomic_DNA"/>
</dbReference>
<keyword evidence="3" id="KW-1185">Reference proteome</keyword>